<organism evidence="9 10">
    <name type="scientific">Mucuna pruriens</name>
    <name type="common">Velvet bean</name>
    <name type="synonym">Dolichos pruriens</name>
    <dbReference type="NCBI Taxonomy" id="157652"/>
    <lineage>
        <taxon>Eukaryota</taxon>
        <taxon>Viridiplantae</taxon>
        <taxon>Streptophyta</taxon>
        <taxon>Embryophyta</taxon>
        <taxon>Tracheophyta</taxon>
        <taxon>Spermatophyta</taxon>
        <taxon>Magnoliopsida</taxon>
        <taxon>eudicotyledons</taxon>
        <taxon>Gunneridae</taxon>
        <taxon>Pentapetalae</taxon>
        <taxon>rosids</taxon>
        <taxon>fabids</taxon>
        <taxon>Fabales</taxon>
        <taxon>Fabaceae</taxon>
        <taxon>Papilionoideae</taxon>
        <taxon>50 kb inversion clade</taxon>
        <taxon>NPAAA clade</taxon>
        <taxon>indigoferoid/millettioid clade</taxon>
        <taxon>Phaseoleae</taxon>
        <taxon>Mucuna</taxon>
    </lineage>
</organism>
<evidence type="ECO:0000256" key="2">
    <source>
        <dbReference type="ARBA" id="ARBA00005184"/>
    </source>
</evidence>
<comment type="subcellular location">
    <subcellularLocation>
        <location evidence="1">Secreted</location>
        <location evidence="1">Cell wall</location>
    </subcellularLocation>
</comment>
<dbReference type="GO" id="GO:0045490">
    <property type="term" value="P:pectin catabolic process"/>
    <property type="evidence" value="ECO:0007669"/>
    <property type="project" value="UniProtKB-UniPathway"/>
</dbReference>
<keyword evidence="5" id="KW-0964">Secreted</keyword>
<comment type="similarity">
    <text evidence="3">Belongs to the pectinesterase family.</text>
</comment>
<evidence type="ECO:0000256" key="6">
    <source>
        <dbReference type="ARBA" id="ARBA00022801"/>
    </source>
</evidence>
<dbReference type="STRING" id="157652.A0A371GGS7"/>
<dbReference type="GO" id="GO:0030599">
    <property type="term" value="F:pectinesterase activity"/>
    <property type="evidence" value="ECO:0007669"/>
    <property type="project" value="UniProtKB-EC"/>
</dbReference>
<sequence length="171" mass="18957">METNVPFTIVISSVFKIPCGMSKDVTTLKTASFKVPLRAQCDFRGDAVGIESQLALCSDGVVWLVVGSHLGRACGPCSRVIFYETDLSSVIDPRGWDAWNYTQQTNDSFLYHNVNFMSCIFYRESSCTGAGANTSQRFPWTKNLTNSDLNGQFSMSVFINSDDLIPQLPLK</sequence>
<evidence type="ECO:0000256" key="4">
    <source>
        <dbReference type="ARBA" id="ARBA00013229"/>
    </source>
</evidence>
<evidence type="ECO:0000313" key="9">
    <source>
        <dbReference type="EMBL" id="RDX89710.1"/>
    </source>
</evidence>
<keyword evidence="5" id="KW-0134">Cell wall</keyword>
<gene>
    <name evidence="9" type="primary">PME52</name>
    <name evidence="9" type="ORF">CR513_28536</name>
</gene>
<comment type="caution">
    <text evidence="9">The sequence shown here is derived from an EMBL/GenBank/DDBJ whole genome shotgun (WGS) entry which is preliminary data.</text>
</comment>
<evidence type="ECO:0000256" key="1">
    <source>
        <dbReference type="ARBA" id="ARBA00004191"/>
    </source>
</evidence>
<proteinExistence type="inferred from homology"/>
<dbReference type="UniPathway" id="UPA00545">
    <property type="reaction ID" value="UER00823"/>
</dbReference>
<reference evidence="9" key="1">
    <citation type="submission" date="2018-05" db="EMBL/GenBank/DDBJ databases">
        <title>Draft genome of Mucuna pruriens seed.</title>
        <authorList>
            <person name="Nnadi N.E."/>
            <person name="Vos R."/>
            <person name="Hasami M.H."/>
            <person name="Devisetty U.K."/>
            <person name="Aguiy J.C."/>
        </authorList>
    </citation>
    <scope>NUCLEOTIDE SEQUENCE [LARGE SCALE GENOMIC DNA]</scope>
    <source>
        <strain evidence="9">JCA_2017</strain>
    </source>
</reference>
<dbReference type="SUPFAM" id="SSF51126">
    <property type="entry name" value="Pectin lyase-like"/>
    <property type="match status" value="1"/>
</dbReference>
<keyword evidence="6" id="KW-0378">Hydrolase</keyword>
<dbReference type="Pfam" id="PF01095">
    <property type="entry name" value="Pectinesterase"/>
    <property type="match status" value="1"/>
</dbReference>
<keyword evidence="10" id="KW-1185">Reference proteome</keyword>
<dbReference type="InterPro" id="IPR012334">
    <property type="entry name" value="Pectin_lyas_fold"/>
</dbReference>
<comment type="pathway">
    <text evidence="2">Glycan metabolism; pectin degradation; 2-dehydro-3-deoxy-D-gluconate from pectin: step 1/5.</text>
</comment>
<dbReference type="AlphaFoldDB" id="A0A371GGS7"/>
<dbReference type="OrthoDB" id="2019149at2759"/>
<keyword evidence="7" id="KW-0063">Aspartyl esterase</keyword>
<dbReference type="EC" id="3.1.1.11" evidence="4"/>
<evidence type="ECO:0000256" key="3">
    <source>
        <dbReference type="ARBA" id="ARBA00008891"/>
    </source>
</evidence>
<accession>A0A371GGS7</accession>
<evidence type="ECO:0000256" key="5">
    <source>
        <dbReference type="ARBA" id="ARBA00022512"/>
    </source>
</evidence>
<dbReference type="GO" id="GO:0042545">
    <property type="term" value="P:cell wall modification"/>
    <property type="evidence" value="ECO:0007669"/>
    <property type="project" value="InterPro"/>
</dbReference>
<evidence type="ECO:0000259" key="8">
    <source>
        <dbReference type="Pfam" id="PF01095"/>
    </source>
</evidence>
<dbReference type="Gene3D" id="2.160.20.10">
    <property type="entry name" value="Single-stranded right-handed beta-helix, Pectin lyase-like"/>
    <property type="match status" value="1"/>
</dbReference>
<dbReference type="PANTHER" id="PTHR31321">
    <property type="entry name" value="ACYL-COA THIOESTER HYDROLASE YBHC-RELATED"/>
    <property type="match status" value="1"/>
</dbReference>
<evidence type="ECO:0000313" key="10">
    <source>
        <dbReference type="Proteomes" id="UP000257109"/>
    </source>
</evidence>
<feature type="non-terminal residue" evidence="9">
    <location>
        <position position="1"/>
    </location>
</feature>
<evidence type="ECO:0000256" key="7">
    <source>
        <dbReference type="ARBA" id="ARBA00023085"/>
    </source>
</evidence>
<feature type="domain" description="Pectinesterase catalytic" evidence="8">
    <location>
        <begin position="67"/>
        <end position="161"/>
    </location>
</feature>
<name>A0A371GGS7_MUCPR</name>
<dbReference type="PANTHER" id="PTHR31321:SF120">
    <property type="entry name" value="PECTINESTERASE 52-RELATED"/>
    <property type="match status" value="1"/>
</dbReference>
<dbReference type="EMBL" id="QJKJ01005601">
    <property type="protein sequence ID" value="RDX89710.1"/>
    <property type="molecule type" value="Genomic_DNA"/>
</dbReference>
<dbReference type="InterPro" id="IPR000070">
    <property type="entry name" value="Pectinesterase_cat"/>
</dbReference>
<protein>
    <recommendedName>
        <fullName evidence="4">pectinesterase</fullName>
        <ecNumber evidence="4">3.1.1.11</ecNumber>
    </recommendedName>
</protein>
<dbReference type="Proteomes" id="UP000257109">
    <property type="component" value="Unassembled WGS sequence"/>
</dbReference>
<dbReference type="InterPro" id="IPR011050">
    <property type="entry name" value="Pectin_lyase_fold/virulence"/>
</dbReference>